<gene>
    <name evidence="2" type="ORF">Pflav_025390</name>
</gene>
<evidence type="ECO:0000313" key="3">
    <source>
        <dbReference type="Proteomes" id="UP000502508"/>
    </source>
</evidence>
<evidence type="ECO:0000259" key="1">
    <source>
        <dbReference type="Pfam" id="PF01814"/>
    </source>
</evidence>
<dbReference type="Pfam" id="PF01814">
    <property type="entry name" value="Hemerythrin"/>
    <property type="match status" value="1"/>
</dbReference>
<accession>A0A6F8XQR1</accession>
<proteinExistence type="predicted"/>
<dbReference type="AlphaFoldDB" id="A0A6F8XQR1"/>
<name>A0A6F8XQR1_9ACTN</name>
<dbReference type="Proteomes" id="UP000502508">
    <property type="component" value="Chromosome"/>
</dbReference>
<organism evidence="2 3">
    <name type="scientific">Phytohabitans flavus</name>
    <dbReference type="NCBI Taxonomy" id="1076124"/>
    <lineage>
        <taxon>Bacteria</taxon>
        <taxon>Bacillati</taxon>
        <taxon>Actinomycetota</taxon>
        <taxon>Actinomycetes</taxon>
        <taxon>Micromonosporales</taxon>
        <taxon>Micromonosporaceae</taxon>
    </lineage>
</organism>
<dbReference type="Gene3D" id="1.20.120.520">
    <property type="entry name" value="nmb1532 protein domain like"/>
    <property type="match status" value="1"/>
</dbReference>
<feature type="domain" description="Hemerythrin-like" evidence="1">
    <location>
        <begin position="14"/>
        <end position="136"/>
    </location>
</feature>
<dbReference type="CDD" id="cd12108">
    <property type="entry name" value="Hr-like"/>
    <property type="match status" value="1"/>
</dbReference>
<reference evidence="2 3" key="1">
    <citation type="submission" date="2020-03" db="EMBL/GenBank/DDBJ databases">
        <title>Whole genome shotgun sequence of Phytohabitans flavus NBRC 107702.</title>
        <authorList>
            <person name="Komaki H."/>
            <person name="Tamura T."/>
        </authorList>
    </citation>
    <scope>NUCLEOTIDE SEQUENCE [LARGE SCALE GENOMIC DNA]</scope>
    <source>
        <strain evidence="2 3">NBRC 107702</strain>
    </source>
</reference>
<keyword evidence="3" id="KW-1185">Reference proteome</keyword>
<dbReference type="RefSeq" id="WP_197938365.1">
    <property type="nucleotide sequence ID" value="NZ_AP022870.1"/>
</dbReference>
<dbReference type="EMBL" id="AP022870">
    <property type="protein sequence ID" value="BCB76129.1"/>
    <property type="molecule type" value="Genomic_DNA"/>
</dbReference>
<reference evidence="2 3" key="2">
    <citation type="submission" date="2020-03" db="EMBL/GenBank/DDBJ databases">
        <authorList>
            <person name="Ichikawa N."/>
            <person name="Kimura A."/>
            <person name="Kitahashi Y."/>
            <person name="Uohara A."/>
        </authorList>
    </citation>
    <scope>NUCLEOTIDE SEQUENCE [LARGE SCALE GENOMIC DNA]</scope>
    <source>
        <strain evidence="2 3">NBRC 107702</strain>
    </source>
</reference>
<evidence type="ECO:0000313" key="2">
    <source>
        <dbReference type="EMBL" id="BCB76129.1"/>
    </source>
</evidence>
<dbReference type="KEGG" id="pfla:Pflav_025390"/>
<protein>
    <recommendedName>
        <fullName evidence="1">Hemerythrin-like domain-containing protein</fullName>
    </recommendedName>
</protein>
<dbReference type="InterPro" id="IPR012312">
    <property type="entry name" value="Hemerythrin-like"/>
</dbReference>
<sequence length="161" mass="17422">MVTHDRATALSIQLTLTHQALRERVAVLRHQLRSGGQGGPPAGSDLLEHCTSFCDALERHHTGEDGGLFPALRRKFPELAPMIDKLAEDHWLIAGILRRVGELATAHNADPAAVAGELDGLAAIMDSHFAFEERRIGSAIDALKATRREIAAAEWLIAGQP</sequence>